<keyword evidence="3" id="KW-0812">Transmembrane</keyword>
<organism evidence="4 5">
    <name type="scientific">Alpinimonas psychrophila</name>
    <dbReference type="NCBI Taxonomy" id="748908"/>
    <lineage>
        <taxon>Bacteria</taxon>
        <taxon>Bacillati</taxon>
        <taxon>Actinomycetota</taxon>
        <taxon>Actinomycetes</taxon>
        <taxon>Micrococcales</taxon>
        <taxon>Microbacteriaceae</taxon>
        <taxon>Alpinimonas</taxon>
    </lineage>
</organism>
<dbReference type="InterPro" id="IPR003784">
    <property type="entry name" value="BioY"/>
</dbReference>
<dbReference type="GO" id="GO:0015225">
    <property type="term" value="F:biotin transmembrane transporter activity"/>
    <property type="evidence" value="ECO:0007669"/>
    <property type="project" value="UniProtKB-UniRule"/>
</dbReference>
<keyword evidence="5" id="KW-1185">Reference proteome</keyword>
<feature type="transmembrane region" description="Helical" evidence="3">
    <location>
        <begin position="103"/>
        <end position="120"/>
    </location>
</feature>
<proteinExistence type="inferred from homology"/>
<feature type="transmembrane region" description="Helical" evidence="3">
    <location>
        <begin position="22"/>
        <end position="44"/>
    </location>
</feature>
<feature type="transmembrane region" description="Helical" evidence="3">
    <location>
        <begin position="132"/>
        <end position="159"/>
    </location>
</feature>
<evidence type="ECO:0000313" key="5">
    <source>
        <dbReference type="Proteomes" id="UP000524237"/>
    </source>
</evidence>
<dbReference type="Gene3D" id="1.10.1760.20">
    <property type="match status" value="1"/>
</dbReference>
<reference evidence="4 5" key="1">
    <citation type="submission" date="2020-07" db="EMBL/GenBank/DDBJ databases">
        <title>Sequencing the genomes of 1000 actinobacteria strains.</title>
        <authorList>
            <person name="Klenk H.-P."/>
        </authorList>
    </citation>
    <scope>NUCLEOTIDE SEQUENCE [LARGE SCALE GENOMIC DNA]</scope>
    <source>
        <strain evidence="4 5">DSM 23737</strain>
    </source>
</reference>
<keyword evidence="2" id="KW-1003">Cell membrane</keyword>
<accession>A0A7W3PNP6</accession>
<protein>
    <recommendedName>
        <fullName evidence="2">Biotin transporter</fullName>
    </recommendedName>
</protein>
<keyword evidence="2" id="KW-0813">Transport</keyword>
<dbReference type="PANTHER" id="PTHR34295:SF1">
    <property type="entry name" value="BIOTIN TRANSPORTER BIOY"/>
    <property type="match status" value="1"/>
</dbReference>
<dbReference type="RefSeq" id="WP_182483859.1">
    <property type="nucleotide sequence ID" value="NZ_JACGWU010000001.1"/>
</dbReference>
<feature type="transmembrane region" description="Helical" evidence="3">
    <location>
        <begin position="56"/>
        <end position="83"/>
    </location>
</feature>
<keyword evidence="2 3" id="KW-0472">Membrane</keyword>
<evidence type="ECO:0000313" key="4">
    <source>
        <dbReference type="EMBL" id="MBA8828451.1"/>
    </source>
</evidence>
<comment type="similarity">
    <text evidence="1 2">Belongs to the BioY family.</text>
</comment>
<name>A0A7W3PNP6_9MICO</name>
<gene>
    <name evidence="4" type="ORF">FB555_000522</name>
</gene>
<evidence type="ECO:0000256" key="1">
    <source>
        <dbReference type="ARBA" id="ARBA00010692"/>
    </source>
</evidence>
<dbReference type="AlphaFoldDB" id="A0A7W3PNP6"/>
<evidence type="ECO:0000256" key="3">
    <source>
        <dbReference type="SAM" id="Phobius"/>
    </source>
</evidence>
<dbReference type="PANTHER" id="PTHR34295">
    <property type="entry name" value="BIOTIN TRANSPORTER BIOY"/>
    <property type="match status" value="1"/>
</dbReference>
<keyword evidence="3" id="KW-1133">Transmembrane helix</keyword>
<dbReference type="Proteomes" id="UP000524237">
    <property type="component" value="Unassembled WGS sequence"/>
</dbReference>
<dbReference type="PIRSF" id="PIRSF016661">
    <property type="entry name" value="BioY"/>
    <property type="match status" value="1"/>
</dbReference>
<sequence length="201" mass="20501">MSNLTLAPTRTVLVDRLGARSAAANITMVVAGAALTAGAAQLVIPMWPVPITGQTFAVLLVGTTLGALRGALSMVLYIALGAIGLPIFTEGSAGWHVIAGPTGGYLVGFVLAAVLTGWLAQRSWDRQIVGAAVAFLAGTAVIYAVGLPWLSVALGQLGYPNDMGATLQAGFLPFVPGDILKAVAAGVLLPVTWKLVSRAKK</sequence>
<feature type="transmembrane region" description="Helical" evidence="3">
    <location>
        <begin position="179"/>
        <end position="196"/>
    </location>
</feature>
<comment type="subcellular location">
    <subcellularLocation>
        <location evidence="2">Cell membrane</location>
        <topology evidence="2">Multi-pass membrane protein</topology>
    </subcellularLocation>
</comment>
<comment type="caution">
    <text evidence="4">The sequence shown here is derived from an EMBL/GenBank/DDBJ whole genome shotgun (WGS) entry which is preliminary data.</text>
</comment>
<evidence type="ECO:0000256" key="2">
    <source>
        <dbReference type="PIRNR" id="PIRNR016661"/>
    </source>
</evidence>
<dbReference type="EMBL" id="JACGWU010000001">
    <property type="protein sequence ID" value="MBA8828451.1"/>
    <property type="molecule type" value="Genomic_DNA"/>
</dbReference>
<dbReference type="Pfam" id="PF02632">
    <property type="entry name" value="BioY"/>
    <property type="match status" value="1"/>
</dbReference>
<dbReference type="GO" id="GO:0005886">
    <property type="term" value="C:plasma membrane"/>
    <property type="evidence" value="ECO:0007669"/>
    <property type="project" value="UniProtKB-SubCell"/>
</dbReference>